<name>F9T219_9VIBR</name>
<dbReference type="PATRIC" id="fig|1051646.9.peg.1313"/>
<dbReference type="EMBL" id="AFWI01000046">
    <property type="protein sequence ID" value="EGU58051.1"/>
    <property type="molecule type" value="Genomic_DNA"/>
</dbReference>
<dbReference type="Proteomes" id="UP000030071">
    <property type="component" value="Chromosome 1"/>
</dbReference>
<reference evidence="2" key="1">
    <citation type="submission" date="2011-08" db="EMBL/GenBank/DDBJ databases">
        <authorList>
            <person name="Hoffman M."/>
            <person name="Strain E.A."/>
            <person name="Brown E."/>
            <person name="Allard M.W."/>
        </authorList>
    </citation>
    <scope>NUCLEOTIDE SEQUENCE</scope>
    <source>
        <strain evidence="2">ATCC 19109</strain>
    </source>
</reference>
<protein>
    <recommendedName>
        <fullName evidence="5">Plasmid stabilization protein</fullName>
    </recommendedName>
</protein>
<dbReference type="GeneID" id="23444399"/>
<keyword evidence="3" id="KW-1185">Reference proteome</keyword>
<reference evidence="2 3" key="2">
    <citation type="journal article" date="2012" name="Int. J. Syst. Evol. Microbiol.">
        <title>Vibrio caribbeanicus sp. nov., isolated from the marine sponge Scleritoderma cyanea.</title>
        <authorList>
            <person name="Hoffmann M."/>
            <person name="Monday S.R."/>
            <person name="Allard M.W."/>
            <person name="Strain E.A."/>
            <person name="Whittaker P."/>
            <person name="Naum M."/>
            <person name="McCarthy P.J."/>
            <person name="Lopez J.V."/>
            <person name="Fischer M."/>
            <person name="Brown E.W."/>
        </authorList>
    </citation>
    <scope>NUCLEOTIDE SEQUENCE [LARGE SCALE GENOMIC DNA]</scope>
    <source>
        <strain evidence="2 3">ATCC 19109</strain>
    </source>
</reference>
<dbReference type="Proteomes" id="UP000003836">
    <property type="component" value="Unassembled WGS sequence"/>
</dbReference>
<dbReference type="STRING" id="1051646.IX91_06670"/>
<organism evidence="1 4">
    <name type="scientific">Vibrio tubiashii ATCC 19109</name>
    <dbReference type="NCBI Taxonomy" id="1051646"/>
    <lineage>
        <taxon>Bacteria</taxon>
        <taxon>Pseudomonadati</taxon>
        <taxon>Pseudomonadota</taxon>
        <taxon>Gammaproteobacteria</taxon>
        <taxon>Vibrionales</taxon>
        <taxon>Vibrionaceae</taxon>
        <taxon>Vibrio</taxon>
        <taxon>Vibrio oreintalis group</taxon>
    </lineage>
</organism>
<dbReference type="EMBL" id="CP009354">
    <property type="protein sequence ID" value="AIW13883.1"/>
    <property type="molecule type" value="Genomic_DNA"/>
</dbReference>
<evidence type="ECO:0000313" key="2">
    <source>
        <dbReference type="EMBL" id="EGU58051.1"/>
    </source>
</evidence>
<sequence>MEVIFTEMAVNCLLEIESLAVENHSEEQVAAFTEGLVNRNYDAISEDPERYRYNPTLLDFGVKFRERLDSSYRCLYEIIDNKAYVMLVLHTKQDLISALYRHQIIKGFN</sequence>
<dbReference type="RefSeq" id="WP_004743462.1">
    <property type="nucleotide sequence ID" value="NZ_AFWI01000046.1"/>
</dbReference>
<evidence type="ECO:0000313" key="4">
    <source>
        <dbReference type="Proteomes" id="UP000030071"/>
    </source>
</evidence>
<evidence type="ECO:0000313" key="3">
    <source>
        <dbReference type="Proteomes" id="UP000003836"/>
    </source>
</evidence>
<proteinExistence type="predicted"/>
<evidence type="ECO:0008006" key="5">
    <source>
        <dbReference type="Google" id="ProtNLM"/>
    </source>
</evidence>
<reference evidence="1 4" key="3">
    <citation type="submission" date="2014-08" db="EMBL/GenBank/DDBJ databases">
        <title>First Complete Genome Sequence of the Shellfish Pathogen Vibrio tubiashii.</title>
        <authorList>
            <person name="Richards G.P."/>
            <person name="Needleman D.S."/>
            <person name="Watson M.A."/>
            <person name="Bono J.L."/>
        </authorList>
    </citation>
    <scope>NUCLEOTIDE SEQUENCE [LARGE SCALE GENOMIC DNA]</scope>
    <source>
        <strain evidence="1 4">ATCC 19109</strain>
    </source>
</reference>
<dbReference type="AlphaFoldDB" id="F9T219"/>
<dbReference type="HOGENOM" id="CLU_171744_0_0_6"/>
<evidence type="ECO:0000313" key="1">
    <source>
        <dbReference type="EMBL" id="AIW13883.1"/>
    </source>
</evidence>
<dbReference type="KEGG" id="vtu:IX91_06670"/>
<dbReference type="InterPro" id="IPR035093">
    <property type="entry name" value="RelE/ParE_toxin_dom_sf"/>
</dbReference>
<gene>
    <name evidence="1" type="ORF">IX91_06670</name>
    <name evidence="2" type="ORF">VITU9109_16178</name>
</gene>
<accession>F9T219</accession>
<dbReference type="Gene3D" id="3.30.2310.20">
    <property type="entry name" value="RelE-like"/>
    <property type="match status" value="1"/>
</dbReference>
<dbReference type="eggNOG" id="COG3668">
    <property type="taxonomic scope" value="Bacteria"/>
</dbReference>